<dbReference type="Pfam" id="PF18291">
    <property type="entry name" value="HU-HIG"/>
    <property type="match status" value="1"/>
</dbReference>
<gene>
    <name evidence="4" type="ORF">H9791_07730</name>
</gene>
<sequence length="180" mass="18972">MPLNYSISLLPPPGRPDEAKKAYAKAQVSRELTLRELSARVASQTTVSRADVYAVIIATVDNMVDALRAGDQVDFGELGKFRLQVTSKGAETAEAFTANHITGVNIQFVPGEDLKNIFQGMEFTPVPTRAAVRAVLKAQKAGETTVDITPPASGNTDDEDEDTGTTPGGQTGTGSDGSFG</sequence>
<comment type="caution">
    <text evidence="4">The sequence shown here is derived from an EMBL/GenBank/DDBJ whole genome shotgun (WGS) entry which is preliminary data.</text>
</comment>
<dbReference type="InterPro" id="IPR041607">
    <property type="entry name" value="HU-HIG"/>
</dbReference>
<feature type="compositionally biased region" description="Gly residues" evidence="2">
    <location>
        <begin position="166"/>
        <end position="180"/>
    </location>
</feature>
<feature type="domain" description="HU" evidence="3">
    <location>
        <begin position="1"/>
        <end position="124"/>
    </location>
</feature>
<evidence type="ECO:0000256" key="1">
    <source>
        <dbReference type="ARBA" id="ARBA00023125"/>
    </source>
</evidence>
<reference evidence="4" key="2">
    <citation type="submission" date="2021-04" db="EMBL/GenBank/DDBJ databases">
        <authorList>
            <person name="Gilroy R."/>
        </authorList>
    </citation>
    <scope>NUCLEOTIDE SEQUENCE</scope>
    <source>
        <strain evidence="4">B3-3758</strain>
    </source>
</reference>
<dbReference type="Proteomes" id="UP000824236">
    <property type="component" value="Unassembled WGS sequence"/>
</dbReference>
<proteinExistence type="predicted"/>
<dbReference type="GO" id="GO:0003677">
    <property type="term" value="F:DNA binding"/>
    <property type="evidence" value="ECO:0007669"/>
    <property type="project" value="UniProtKB-KW"/>
</dbReference>
<dbReference type="Gene3D" id="4.10.520.10">
    <property type="entry name" value="IHF-like DNA-binding proteins"/>
    <property type="match status" value="1"/>
</dbReference>
<evidence type="ECO:0000259" key="3">
    <source>
        <dbReference type="Pfam" id="PF18291"/>
    </source>
</evidence>
<organism evidence="4 5">
    <name type="scientific">Candidatus Bacteroides intestinipullorum</name>
    <dbReference type="NCBI Taxonomy" id="2838471"/>
    <lineage>
        <taxon>Bacteria</taxon>
        <taxon>Pseudomonadati</taxon>
        <taxon>Bacteroidota</taxon>
        <taxon>Bacteroidia</taxon>
        <taxon>Bacteroidales</taxon>
        <taxon>Bacteroidaceae</taxon>
        <taxon>Bacteroides</taxon>
    </lineage>
</organism>
<dbReference type="InterPro" id="IPR010992">
    <property type="entry name" value="IHF-like_DNA-bd_dom_sf"/>
</dbReference>
<dbReference type="AlphaFoldDB" id="A0A9E2NP46"/>
<reference evidence="4" key="1">
    <citation type="journal article" date="2021" name="PeerJ">
        <title>Extensive microbial diversity within the chicken gut microbiome revealed by metagenomics and culture.</title>
        <authorList>
            <person name="Gilroy R."/>
            <person name="Ravi A."/>
            <person name="Getino M."/>
            <person name="Pursley I."/>
            <person name="Horton D.L."/>
            <person name="Alikhan N.F."/>
            <person name="Baker D."/>
            <person name="Gharbi K."/>
            <person name="Hall N."/>
            <person name="Watson M."/>
            <person name="Adriaenssens E.M."/>
            <person name="Foster-Nyarko E."/>
            <person name="Jarju S."/>
            <person name="Secka A."/>
            <person name="Antonio M."/>
            <person name="Oren A."/>
            <person name="Chaudhuri R.R."/>
            <person name="La Ragione R."/>
            <person name="Hildebrand F."/>
            <person name="Pallen M.J."/>
        </authorList>
    </citation>
    <scope>NUCLEOTIDE SEQUENCE</scope>
    <source>
        <strain evidence="4">B3-3758</strain>
    </source>
</reference>
<dbReference type="EMBL" id="JAHLFO010000110">
    <property type="protein sequence ID" value="MBU3814382.1"/>
    <property type="molecule type" value="Genomic_DNA"/>
</dbReference>
<feature type="region of interest" description="Disordered" evidence="2">
    <location>
        <begin position="142"/>
        <end position="180"/>
    </location>
</feature>
<dbReference type="InterPro" id="IPR005902">
    <property type="entry name" value="HU_DNA-bd_put"/>
</dbReference>
<evidence type="ECO:0000256" key="2">
    <source>
        <dbReference type="SAM" id="MobiDB-lite"/>
    </source>
</evidence>
<keyword evidence="1 4" id="KW-0238">DNA-binding</keyword>
<dbReference type="SUPFAM" id="SSF47729">
    <property type="entry name" value="IHF-like DNA-binding proteins"/>
    <property type="match status" value="1"/>
</dbReference>
<dbReference type="NCBIfam" id="TIGR01201">
    <property type="entry name" value="HU_rel"/>
    <property type="match status" value="1"/>
</dbReference>
<accession>A0A9E2NP46</accession>
<name>A0A9E2NP46_9BACE</name>
<evidence type="ECO:0000313" key="4">
    <source>
        <dbReference type="EMBL" id="MBU3814382.1"/>
    </source>
</evidence>
<evidence type="ECO:0000313" key="5">
    <source>
        <dbReference type="Proteomes" id="UP000824236"/>
    </source>
</evidence>
<protein>
    <submittedName>
        <fullName evidence="4">HU family DNA-binding protein</fullName>
    </submittedName>
</protein>